<keyword evidence="10" id="KW-1185">Reference proteome</keyword>
<dbReference type="PROSITE" id="PS50109">
    <property type="entry name" value="HIS_KIN"/>
    <property type="match status" value="1"/>
</dbReference>
<gene>
    <name evidence="9" type="ORF">GKC30_00100</name>
</gene>
<feature type="domain" description="Histidine kinase" evidence="7">
    <location>
        <begin position="168"/>
        <end position="390"/>
    </location>
</feature>
<evidence type="ECO:0000259" key="7">
    <source>
        <dbReference type="PROSITE" id="PS50109"/>
    </source>
</evidence>
<evidence type="ECO:0000256" key="6">
    <source>
        <dbReference type="PROSITE-ProRule" id="PRU00169"/>
    </source>
</evidence>
<reference evidence="9 10" key="1">
    <citation type="submission" date="2019-11" db="EMBL/GenBank/DDBJ databases">
        <title>Pseudodesulfovibrio alkaliphilus, sp. nov., an alkaliphilic sulfate-reducing bacteria from mud volcano of Taman peninsula, Russia.</title>
        <authorList>
            <person name="Frolova A."/>
            <person name="Merkel A.Y."/>
            <person name="Slobodkin A.I."/>
        </authorList>
    </citation>
    <scope>NUCLEOTIDE SEQUENCE [LARGE SCALE GENOMIC DNA]</scope>
    <source>
        <strain evidence="9 10">F-1</strain>
    </source>
</reference>
<dbReference type="Gene3D" id="3.40.50.2300">
    <property type="match status" value="1"/>
</dbReference>
<dbReference type="CDD" id="cd00082">
    <property type="entry name" value="HisKA"/>
    <property type="match status" value="1"/>
</dbReference>
<keyword evidence="4" id="KW-0808">Transferase</keyword>
<dbReference type="InterPro" id="IPR003661">
    <property type="entry name" value="HisK_dim/P_dom"/>
</dbReference>
<dbReference type="Proteomes" id="UP000461162">
    <property type="component" value="Unassembled WGS sequence"/>
</dbReference>
<keyword evidence="5" id="KW-0418">Kinase</keyword>
<protein>
    <recommendedName>
        <fullName evidence="2">histidine kinase</fullName>
        <ecNumber evidence="2">2.7.13.3</ecNumber>
    </recommendedName>
</protein>
<dbReference type="InterPro" id="IPR011006">
    <property type="entry name" value="CheY-like_superfamily"/>
</dbReference>
<dbReference type="Pfam" id="PF00072">
    <property type="entry name" value="Response_reg"/>
    <property type="match status" value="1"/>
</dbReference>
<dbReference type="Gene3D" id="1.10.287.130">
    <property type="match status" value="1"/>
</dbReference>
<dbReference type="SMART" id="SM00448">
    <property type="entry name" value="REC"/>
    <property type="match status" value="1"/>
</dbReference>
<dbReference type="InterPro" id="IPR001789">
    <property type="entry name" value="Sig_transdc_resp-reg_receiver"/>
</dbReference>
<dbReference type="GO" id="GO:0005886">
    <property type="term" value="C:plasma membrane"/>
    <property type="evidence" value="ECO:0007669"/>
    <property type="project" value="TreeGrafter"/>
</dbReference>
<dbReference type="PROSITE" id="PS50110">
    <property type="entry name" value="RESPONSE_REGULATORY"/>
    <property type="match status" value="1"/>
</dbReference>
<dbReference type="SUPFAM" id="SSF52172">
    <property type="entry name" value="CheY-like"/>
    <property type="match status" value="1"/>
</dbReference>
<dbReference type="SUPFAM" id="SSF55874">
    <property type="entry name" value="ATPase domain of HSP90 chaperone/DNA topoisomerase II/histidine kinase"/>
    <property type="match status" value="1"/>
</dbReference>
<feature type="modified residue" description="4-aspartylphosphate" evidence="6">
    <location>
        <position position="65"/>
    </location>
</feature>
<dbReference type="GO" id="GO:0000155">
    <property type="term" value="F:phosphorelay sensor kinase activity"/>
    <property type="evidence" value="ECO:0007669"/>
    <property type="project" value="InterPro"/>
</dbReference>
<evidence type="ECO:0000256" key="2">
    <source>
        <dbReference type="ARBA" id="ARBA00012438"/>
    </source>
</evidence>
<dbReference type="InterPro" id="IPR003594">
    <property type="entry name" value="HATPase_dom"/>
</dbReference>
<dbReference type="InterPro" id="IPR036890">
    <property type="entry name" value="HATPase_C_sf"/>
</dbReference>
<dbReference type="RefSeq" id="WP_155931391.1">
    <property type="nucleotide sequence ID" value="NZ_WODC01000001.1"/>
</dbReference>
<dbReference type="SMART" id="SM00387">
    <property type="entry name" value="HATPase_c"/>
    <property type="match status" value="1"/>
</dbReference>
<feature type="domain" description="Response regulatory" evidence="8">
    <location>
        <begin position="16"/>
        <end position="130"/>
    </location>
</feature>
<dbReference type="Pfam" id="PF00512">
    <property type="entry name" value="HisKA"/>
    <property type="match status" value="1"/>
</dbReference>
<accession>A0A7K1KJH2</accession>
<dbReference type="SUPFAM" id="SSF47384">
    <property type="entry name" value="Homodimeric domain of signal transducing histidine kinase"/>
    <property type="match status" value="1"/>
</dbReference>
<dbReference type="Pfam" id="PF02518">
    <property type="entry name" value="HATPase_c"/>
    <property type="match status" value="1"/>
</dbReference>
<evidence type="ECO:0000313" key="9">
    <source>
        <dbReference type="EMBL" id="MUM76032.1"/>
    </source>
</evidence>
<evidence type="ECO:0000313" key="10">
    <source>
        <dbReference type="Proteomes" id="UP000461162"/>
    </source>
</evidence>
<dbReference type="PANTHER" id="PTHR43047:SF72">
    <property type="entry name" value="OSMOSENSING HISTIDINE PROTEIN KINASE SLN1"/>
    <property type="match status" value="1"/>
</dbReference>
<dbReference type="InterPro" id="IPR004358">
    <property type="entry name" value="Sig_transdc_His_kin-like_C"/>
</dbReference>
<dbReference type="EC" id="2.7.13.3" evidence="2"/>
<evidence type="ECO:0000256" key="3">
    <source>
        <dbReference type="ARBA" id="ARBA00022553"/>
    </source>
</evidence>
<dbReference type="SMART" id="SM00388">
    <property type="entry name" value="HisKA"/>
    <property type="match status" value="1"/>
</dbReference>
<dbReference type="AlphaFoldDB" id="A0A7K1KJH2"/>
<dbReference type="EMBL" id="WODC01000001">
    <property type="protein sequence ID" value="MUM76032.1"/>
    <property type="molecule type" value="Genomic_DNA"/>
</dbReference>
<dbReference type="Gene3D" id="3.30.565.10">
    <property type="entry name" value="Histidine kinase-like ATPase, C-terminal domain"/>
    <property type="match status" value="1"/>
</dbReference>
<evidence type="ECO:0000256" key="4">
    <source>
        <dbReference type="ARBA" id="ARBA00022679"/>
    </source>
</evidence>
<name>A0A7K1KJH2_9BACT</name>
<dbReference type="PANTHER" id="PTHR43047">
    <property type="entry name" value="TWO-COMPONENT HISTIDINE PROTEIN KINASE"/>
    <property type="match status" value="1"/>
</dbReference>
<dbReference type="InterPro" id="IPR036097">
    <property type="entry name" value="HisK_dim/P_sf"/>
</dbReference>
<comment type="caution">
    <text evidence="9">The sequence shown here is derived from an EMBL/GenBank/DDBJ whole genome shotgun (WGS) entry which is preliminary data.</text>
</comment>
<proteinExistence type="predicted"/>
<dbReference type="PRINTS" id="PR00344">
    <property type="entry name" value="BCTRLSENSOR"/>
</dbReference>
<keyword evidence="3 6" id="KW-0597">Phosphoprotein</keyword>
<sequence>MDDSILPNQRTDAPLDILLVDDETGFRESVAQRLQLRGISPRTAGSGEECLEIMASQPAPVLVLDVRLPGMNGLETLRRLKDGYPDAEVVLITGHATTSDGVQGMKDGAFDYLIKPVEIDQLARKVRQAHDTVIRREERRREAAFRTQVAQRMAETERLASLGTLAAGVAHEINNPVAIMIQEAEWLMDLLQDDDQGRINPAELRQSLQIIQTQGNRCREITHNLLHFARKAETRRQSMSLNAMVMELREIMERQAAKHHIILEIRLAPNLPELVASPSEIQQILLNLVNNAISAMEDKGGRIQIATAVEVRADIGKTLLLRVEDTGPGIAEADISRIFDPFFTTKPVGKGTGLGLSVCYGIVARMGGDISVQSAPDQGAAFSVHLPLQAPGITPQARPDPS</sequence>
<evidence type="ECO:0000256" key="5">
    <source>
        <dbReference type="ARBA" id="ARBA00022777"/>
    </source>
</evidence>
<evidence type="ECO:0000256" key="1">
    <source>
        <dbReference type="ARBA" id="ARBA00000085"/>
    </source>
</evidence>
<dbReference type="GO" id="GO:0009927">
    <property type="term" value="F:histidine phosphotransfer kinase activity"/>
    <property type="evidence" value="ECO:0007669"/>
    <property type="project" value="TreeGrafter"/>
</dbReference>
<organism evidence="9 10">
    <name type="scientific">Pseudodesulfovibrio alkaliphilus</name>
    <dbReference type="NCBI Taxonomy" id="2661613"/>
    <lineage>
        <taxon>Bacteria</taxon>
        <taxon>Pseudomonadati</taxon>
        <taxon>Thermodesulfobacteriota</taxon>
        <taxon>Desulfovibrionia</taxon>
        <taxon>Desulfovibrionales</taxon>
        <taxon>Desulfovibrionaceae</taxon>
    </lineage>
</organism>
<comment type="catalytic activity">
    <reaction evidence="1">
        <text>ATP + protein L-histidine = ADP + protein N-phospho-L-histidine.</text>
        <dbReference type="EC" id="2.7.13.3"/>
    </reaction>
</comment>
<evidence type="ECO:0000259" key="8">
    <source>
        <dbReference type="PROSITE" id="PS50110"/>
    </source>
</evidence>
<dbReference type="InterPro" id="IPR005467">
    <property type="entry name" value="His_kinase_dom"/>
</dbReference>